<protein>
    <submittedName>
        <fullName evidence="4">DUF4974 domain-containing protein</fullName>
    </submittedName>
</protein>
<keyword evidence="1" id="KW-1133">Transmembrane helix</keyword>
<dbReference type="RefSeq" id="WP_167962479.1">
    <property type="nucleotide sequence ID" value="NZ_CP050831.1"/>
</dbReference>
<dbReference type="Gene3D" id="3.55.50.30">
    <property type="match status" value="1"/>
</dbReference>
<dbReference type="GO" id="GO:0016989">
    <property type="term" value="F:sigma factor antagonist activity"/>
    <property type="evidence" value="ECO:0007669"/>
    <property type="project" value="TreeGrafter"/>
</dbReference>
<organism evidence="4 5">
    <name type="scientific">Bacteroides faecium</name>
    <dbReference type="NCBI Taxonomy" id="2715212"/>
    <lineage>
        <taxon>Bacteria</taxon>
        <taxon>Pseudomonadati</taxon>
        <taxon>Bacteroidota</taxon>
        <taxon>Bacteroidia</taxon>
        <taxon>Bacteroidales</taxon>
        <taxon>Bacteroidaceae</taxon>
        <taxon>Bacteroides</taxon>
    </lineage>
</organism>
<dbReference type="PIRSF" id="PIRSF018266">
    <property type="entry name" value="FecR"/>
    <property type="match status" value="1"/>
</dbReference>
<keyword evidence="5" id="KW-1185">Reference proteome</keyword>
<proteinExistence type="predicted"/>
<dbReference type="Proteomes" id="UP000501780">
    <property type="component" value="Chromosome"/>
</dbReference>
<keyword evidence="1" id="KW-0472">Membrane</keyword>
<evidence type="ECO:0000256" key="1">
    <source>
        <dbReference type="SAM" id="Phobius"/>
    </source>
</evidence>
<dbReference type="PANTHER" id="PTHR30273">
    <property type="entry name" value="PERIPLASMIC SIGNAL SENSOR AND SIGMA FACTOR ACTIVATOR FECR-RELATED"/>
    <property type="match status" value="1"/>
</dbReference>
<feature type="domain" description="FecR protein" evidence="2">
    <location>
        <begin position="180"/>
        <end position="272"/>
    </location>
</feature>
<reference evidence="4 5" key="1">
    <citation type="submission" date="2020-03" db="EMBL/GenBank/DDBJ databases">
        <title>Genomic analysis of Bacteroides faecium CBA7301.</title>
        <authorList>
            <person name="Kim J."/>
            <person name="Roh S.W."/>
        </authorList>
    </citation>
    <scope>NUCLEOTIDE SEQUENCE [LARGE SCALE GENOMIC DNA]</scope>
    <source>
        <strain evidence="4 5">CBA7301</strain>
    </source>
</reference>
<dbReference type="KEGG" id="bfc:BacF7301_10230"/>
<dbReference type="Gene3D" id="2.60.120.1440">
    <property type="match status" value="1"/>
</dbReference>
<dbReference type="AlphaFoldDB" id="A0A6H0KM25"/>
<dbReference type="Pfam" id="PF04773">
    <property type="entry name" value="FecR"/>
    <property type="match status" value="1"/>
</dbReference>
<dbReference type="PANTHER" id="PTHR30273:SF2">
    <property type="entry name" value="PROTEIN FECR"/>
    <property type="match status" value="1"/>
</dbReference>
<dbReference type="InterPro" id="IPR006860">
    <property type="entry name" value="FecR"/>
</dbReference>
<feature type="domain" description="Protein FecR C-terminal" evidence="3">
    <location>
        <begin position="315"/>
        <end position="383"/>
    </location>
</feature>
<dbReference type="InterPro" id="IPR012373">
    <property type="entry name" value="Ferrdict_sens_TM"/>
</dbReference>
<evidence type="ECO:0000259" key="3">
    <source>
        <dbReference type="Pfam" id="PF16344"/>
    </source>
</evidence>
<dbReference type="EMBL" id="CP050831">
    <property type="protein sequence ID" value="QIU94496.1"/>
    <property type="molecule type" value="Genomic_DNA"/>
</dbReference>
<evidence type="ECO:0000259" key="2">
    <source>
        <dbReference type="Pfam" id="PF04773"/>
    </source>
</evidence>
<evidence type="ECO:0000313" key="4">
    <source>
        <dbReference type="EMBL" id="QIU94496.1"/>
    </source>
</evidence>
<dbReference type="InterPro" id="IPR032508">
    <property type="entry name" value="FecR_C"/>
</dbReference>
<name>A0A6H0KM25_9BACE</name>
<keyword evidence="1" id="KW-0812">Transmembrane</keyword>
<gene>
    <name evidence="4" type="ORF">BacF7301_10230</name>
</gene>
<evidence type="ECO:0000313" key="5">
    <source>
        <dbReference type="Proteomes" id="UP000501780"/>
    </source>
</evidence>
<sequence length="385" mass="43387">MLSENELVDLCHKYQTHKLTESEFQLLQSWVNESEENLRFFSNYVKLYKSEKRIEANQHADAAKGWTIIERKLKQHRLRRKLYYTAIAACFLSFLLGTAVYLYTYQDSSLPAEEPSLAELFPNLPQNKVTLTLSSGQQIVLDEEQAKEIADNGKVVAQGSNNSLSYQPDNTPASGIQYNTITVPEGSTFSLTLSDGTQVTLNSTTTFRYPVSMQDKRIVELNGEAYFDVTHTGKPFTVKADGKEIKVLGTQFNVSAYHSRNMITTLVKGKVEVKNGIARKLLAPGQQATISPEDNAITVEEVNTAIYTSWVTGIYEFSRTPLHNILSQFELWYGVKVVYKDEDARNICFDGAVFRNKPLGFSLEIIQQVSNVRFSKENGTIIVSK</sequence>
<accession>A0A6H0KM25</accession>
<feature type="transmembrane region" description="Helical" evidence="1">
    <location>
        <begin position="82"/>
        <end position="103"/>
    </location>
</feature>
<dbReference type="Pfam" id="PF16344">
    <property type="entry name" value="FecR_C"/>
    <property type="match status" value="1"/>
</dbReference>